<evidence type="ECO:0000256" key="7">
    <source>
        <dbReference type="RuleBase" id="RU363032"/>
    </source>
</evidence>
<dbReference type="EMBL" id="FQZG01000015">
    <property type="protein sequence ID" value="SHI79864.1"/>
    <property type="molecule type" value="Genomic_DNA"/>
</dbReference>
<accession>A0A1M6E2U4</accession>
<name>A0A1M6E2U4_9ACTN</name>
<dbReference type="PANTHER" id="PTHR43227">
    <property type="entry name" value="BLL4140 PROTEIN"/>
    <property type="match status" value="1"/>
</dbReference>
<dbReference type="Proteomes" id="UP000184512">
    <property type="component" value="Unassembled WGS sequence"/>
</dbReference>
<evidence type="ECO:0000256" key="2">
    <source>
        <dbReference type="ARBA" id="ARBA00022448"/>
    </source>
</evidence>
<sequence>MTQTAAPTMRKPRRNWRGWMFVGPFLFFFAIVFVAPLLYAIYLSFFQPKMVWGVSQGEQFIGFDNYIKLFTDPNFWSGVIGVGLFLLIQVPIMLIISMYLALAIDSGRLWGSSFFRVSVFLPYAIPAVVATLMWGFMYGTRYGVMSEVNNLFGTSIDFFSPSLIWVGIGNIVTWEFIGYNMLIFYSALKTIPGSLYEAAAIDGASEWNIIRAIKLPAIRGSMMIAMIFSVIGSFQLFNEPNVLQQMAGNTITTYFTPNFYAFHLAFEANNPSYSATLAIVMGVITVAVAYIVQLWGAKGGVK</sequence>
<gene>
    <name evidence="9" type="ORF">SAMN02745244_01089</name>
</gene>
<dbReference type="InterPro" id="IPR035906">
    <property type="entry name" value="MetI-like_sf"/>
</dbReference>
<keyword evidence="9" id="KW-0762">Sugar transport</keyword>
<evidence type="ECO:0000259" key="8">
    <source>
        <dbReference type="PROSITE" id="PS50928"/>
    </source>
</evidence>
<evidence type="ECO:0000256" key="6">
    <source>
        <dbReference type="ARBA" id="ARBA00023136"/>
    </source>
</evidence>
<dbReference type="STRING" id="1123357.SAMN02745244_01089"/>
<organism evidence="9 10">
    <name type="scientific">Tessaracoccus bendigoensis DSM 12906</name>
    <dbReference type="NCBI Taxonomy" id="1123357"/>
    <lineage>
        <taxon>Bacteria</taxon>
        <taxon>Bacillati</taxon>
        <taxon>Actinomycetota</taxon>
        <taxon>Actinomycetes</taxon>
        <taxon>Propionibacteriales</taxon>
        <taxon>Propionibacteriaceae</taxon>
        <taxon>Tessaracoccus</taxon>
    </lineage>
</organism>
<feature type="transmembrane region" description="Helical" evidence="7">
    <location>
        <begin position="21"/>
        <end position="42"/>
    </location>
</feature>
<feature type="transmembrane region" description="Helical" evidence="7">
    <location>
        <begin position="158"/>
        <end position="179"/>
    </location>
</feature>
<evidence type="ECO:0000256" key="4">
    <source>
        <dbReference type="ARBA" id="ARBA00022692"/>
    </source>
</evidence>
<feature type="transmembrane region" description="Helical" evidence="7">
    <location>
        <begin position="273"/>
        <end position="292"/>
    </location>
</feature>
<evidence type="ECO:0000313" key="9">
    <source>
        <dbReference type="EMBL" id="SHI79864.1"/>
    </source>
</evidence>
<dbReference type="RefSeq" id="WP_073186526.1">
    <property type="nucleotide sequence ID" value="NZ_FQZG01000015.1"/>
</dbReference>
<dbReference type="SUPFAM" id="SSF161098">
    <property type="entry name" value="MetI-like"/>
    <property type="match status" value="1"/>
</dbReference>
<comment type="subcellular location">
    <subcellularLocation>
        <location evidence="1 7">Cell membrane</location>
        <topology evidence="1 7">Multi-pass membrane protein</topology>
    </subcellularLocation>
</comment>
<keyword evidence="10" id="KW-1185">Reference proteome</keyword>
<dbReference type="InterPro" id="IPR050809">
    <property type="entry name" value="UgpAE/MalFG_permease"/>
</dbReference>
<proteinExistence type="inferred from homology"/>
<evidence type="ECO:0000256" key="1">
    <source>
        <dbReference type="ARBA" id="ARBA00004651"/>
    </source>
</evidence>
<comment type="similarity">
    <text evidence="7">Belongs to the binding-protein-dependent transport system permease family.</text>
</comment>
<keyword evidence="2 7" id="KW-0813">Transport</keyword>
<evidence type="ECO:0000256" key="3">
    <source>
        <dbReference type="ARBA" id="ARBA00022475"/>
    </source>
</evidence>
<dbReference type="AlphaFoldDB" id="A0A1M6E2U4"/>
<keyword evidence="6 7" id="KW-0472">Membrane</keyword>
<dbReference type="PANTHER" id="PTHR43227:SF8">
    <property type="entry name" value="DIACETYLCHITOBIOSE UPTAKE SYSTEM PERMEASE PROTEIN DASB"/>
    <property type="match status" value="1"/>
</dbReference>
<keyword evidence="3" id="KW-1003">Cell membrane</keyword>
<evidence type="ECO:0000256" key="5">
    <source>
        <dbReference type="ARBA" id="ARBA00022989"/>
    </source>
</evidence>
<dbReference type="InterPro" id="IPR000515">
    <property type="entry name" value="MetI-like"/>
</dbReference>
<dbReference type="GO" id="GO:0005886">
    <property type="term" value="C:plasma membrane"/>
    <property type="evidence" value="ECO:0007669"/>
    <property type="project" value="UniProtKB-SubCell"/>
</dbReference>
<dbReference type="CDD" id="cd06261">
    <property type="entry name" value="TM_PBP2"/>
    <property type="match status" value="1"/>
</dbReference>
<dbReference type="PROSITE" id="PS50928">
    <property type="entry name" value="ABC_TM1"/>
    <property type="match status" value="1"/>
</dbReference>
<dbReference type="GO" id="GO:0055085">
    <property type="term" value="P:transmembrane transport"/>
    <property type="evidence" value="ECO:0007669"/>
    <property type="project" value="InterPro"/>
</dbReference>
<feature type="transmembrane region" description="Helical" evidence="7">
    <location>
        <begin position="217"/>
        <end position="237"/>
    </location>
</feature>
<dbReference type="Pfam" id="PF00528">
    <property type="entry name" value="BPD_transp_1"/>
    <property type="match status" value="1"/>
</dbReference>
<reference evidence="10" key="1">
    <citation type="submission" date="2016-11" db="EMBL/GenBank/DDBJ databases">
        <authorList>
            <person name="Varghese N."/>
            <person name="Submissions S."/>
        </authorList>
    </citation>
    <scope>NUCLEOTIDE SEQUENCE [LARGE SCALE GENOMIC DNA]</scope>
    <source>
        <strain evidence="10">DSM 12906</strain>
    </source>
</reference>
<keyword evidence="5 7" id="KW-1133">Transmembrane helix</keyword>
<dbReference type="Gene3D" id="1.10.3720.10">
    <property type="entry name" value="MetI-like"/>
    <property type="match status" value="1"/>
</dbReference>
<keyword evidence="4 7" id="KW-0812">Transmembrane</keyword>
<feature type="transmembrane region" description="Helical" evidence="7">
    <location>
        <begin position="75"/>
        <end position="102"/>
    </location>
</feature>
<evidence type="ECO:0000313" key="10">
    <source>
        <dbReference type="Proteomes" id="UP000184512"/>
    </source>
</evidence>
<feature type="domain" description="ABC transmembrane type-1" evidence="8">
    <location>
        <begin position="79"/>
        <end position="292"/>
    </location>
</feature>
<protein>
    <submittedName>
        <fullName evidence="9">Multiple sugar transport system permease protein</fullName>
    </submittedName>
</protein>
<feature type="transmembrane region" description="Helical" evidence="7">
    <location>
        <begin position="114"/>
        <end position="138"/>
    </location>
</feature>